<evidence type="ECO:0000256" key="2">
    <source>
        <dbReference type="SAM" id="Phobius"/>
    </source>
</evidence>
<evidence type="ECO:0000313" key="5">
    <source>
        <dbReference type="Proteomes" id="UP000244880"/>
    </source>
</evidence>
<accession>A0A2R8BD43</accession>
<name>A0A2R8BD43_9RHOB</name>
<sequence length="312" mass="34852">MTTILARFLAAGIASALTVLLGVYFIVEMSVGTIHRRIDDTNANLQNLREEIRREIDYRISNAVQELGRLPPTDFQDVVMRSVQESKVVLRETEEGGNNQMTLTIQYDGVGGVPVAKYDTVKDVVFYLYGDSYYDEFGRPEHQEEQMIRLATPVRGSFRFASGFGPRWGRMHNGIDFAAVEGTPIYAAANGIVTMAGWKSGYGKLIKIDHENGFETWYAHLSSVDVTVGEMVRTDEQIGAMGSTGRSTGTHLHFEVRLDGDPVNPMTFLNNTPSRQTPQQLIGAELASFLNFIEVTRLKPIANNAFFRKEQT</sequence>
<organism evidence="4 5">
    <name type="scientific">Ascidiaceihabitans donghaensis</name>
    <dbReference type="NCBI Taxonomy" id="1510460"/>
    <lineage>
        <taxon>Bacteria</taxon>
        <taxon>Pseudomonadati</taxon>
        <taxon>Pseudomonadota</taxon>
        <taxon>Alphaproteobacteria</taxon>
        <taxon>Rhodobacterales</taxon>
        <taxon>Paracoccaceae</taxon>
        <taxon>Ascidiaceihabitans</taxon>
    </lineage>
</organism>
<dbReference type="FunFam" id="2.70.70.10:FF:000006">
    <property type="entry name" value="M23 family peptidase"/>
    <property type="match status" value="1"/>
</dbReference>
<keyword evidence="2" id="KW-0472">Membrane</keyword>
<dbReference type="RefSeq" id="WP_306418876.1">
    <property type="nucleotide sequence ID" value="NZ_OMOR01000001.1"/>
</dbReference>
<keyword evidence="2" id="KW-1133">Transmembrane helix</keyword>
<dbReference type="SUPFAM" id="SSF51261">
    <property type="entry name" value="Duplicated hybrid motif"/>
    <property type="match status" value="1"/>
</dbReference>
<dbReference type="EC" id="3.4.24.-" evidence="4"/>
<dbReference type="PANTHER" id="PTHR21666">
    <property type="entry name" value="PEPTIDASE-RELATED"/>
    <property type="match status" value="1"/>
</dbReference>
<dbReference type="Pfam" id="PF01551">
    <property type="entry name" value="Peptidase_M23"/>
    <property type="match status" value="1"/>
</dbReference>
<feature type="coiled-coil region" evidence="1">
    <location>
        <begin position="31"/>
        <end position="58"/>
    </location>
</feature>
<dbReference type="GO" id="GO:0004222">
    <property type="term" value="F:metalloendopeptidase activity"/>
    <property type="evidence" value="ECO:0007669"/>
    <property type="project" value="TreeGrafter"/>
</dbReference>
<feature type="transmembrane region" description="Helical" evidence="2">
    <location>
        <begin position="6"/>
        <end position="27"/>
    </location>
</feature>
<keyword evidence="2" id="KW-0812">Transmembrane</keyword>
<gene>
    <name evidence="4" type="primary">mepM_3</name>
    <name evidence="4" type="ORF">ASD8599_01736</name>
</gene>
<dbReference type="InterPro" id="IPR011055">
    <property type="entry name" value="Dup_hybrid_motif"/>
</dbReference>
<proteinExistence type="predicted"/>
<evidence type="ECO:0000313" key="4">
    <source>
        <dbReference type="EMBL" id="SPH20995.1"/>
    </source>
</evidence>
<dbReference type="Gene3D" id="2.70.70.10">
    <property type="entry name" value="Glucose Permease (Domain IIA)"/>
    <property type="match status" value="1"/>
</dbReference>
<evidence type="ECO:0000259" key="3">
    <source>
        <dbReference type="Pfam" id="PF01551"/>
    </source>
</evidence>
<reference evidence="4 5" key="1">
    <citation type="submission" date="2018-03" db="EMBL/GenBank/DDBJ databases">
        <authorList>
            <person name="Keele B.F."/>
        </authorList>
    </citation>
    <scope>NUCLEOTIDE SEQUENCE [LARGE SCALE GENOMIC DNA]</scope>
    <source>
        <strain evidence="4 5">CECT 8599</strain>
    </source>
</reference>
<dbReference type="PANTHER" id="PTHR21666:SF270">
    <property type="entry name" value="MUREIN HYDROLASE ACTIVATOR ENVC"/>
    <property type="match status" value="1"/>
</dbReference>
<dbReference type="Proteomes" id="UP000244880">
    <property type="component" value="Unassembled WGS sequence"/>
</dbReference>
<dbReference type="CDD" id="cd12797">
    <property type="entry name" value="M23_peptidase"/>
    <property type="match status" value="1"/>
</dbReference>
<keyword evidence="4" id="KW-0378">Hydrolase</keyword>
<feature type="domain" description="M23ase beta-sheet core" evidence="3">
    <location>
        <begin position="170"/>
        <end position="265"/>
    </location>
</feature>
<keyword evidence="5" id="KW-1185">Reference proteome</keyword>
<dbReference type="EMBL" id="OMOR01000001">
    <property type="protein sequence ID" value="SPH20995.1"/>
    <property type="molecule type" value="Genomic_DNA"/>
</dbReference>
<protein>
    <submittedName>
        <fullName evidence="4">Murein DD-endopeptidase MepM</fullName>
        <ecNumber evidence="4">3.4.24.-</ecNumber>
    </submittedName>
</protein>
<evidence type="ECO:0000256" key="1">
    <source>
        <dbReference type="SAM" id="Coils"/>
    </source>
</evidence>
<dbReference type="InterPro" id="IPR016047">
    <property type="entry name" value="M23ase_b-sheet_dom"/>
</dbReference>
<dbReference type="AlphaFoldDB" id="A0A2R8BD43"/>
<keyword evidence="1" id="KW-0175">Coiled coil</keyword>
<dbReference type="InterPro" id="IPR050570">
    <property type="entry name" value="Cell_wall_metabolism_enzyme"/>
</dbReference>